<proteinExistence type="predicted"/>
<reference evidence="1" key="1">
    <citation type="submission" date="2014-09" db="EMBL/GenBank/DDBJ databases">
        <authorList>
            <person name="Magalhaes I.L.F."/>
            <person name="Oliveira U."/>
            <person name="Santos F.R."/>
            <person name="Vidigal T.H.D.A."/>
            <person name="Brescovit A.D."/>
            <person name="Santos A.J."/>
        </authorList>
    </citation>
    <scope>NUCLEOTIDE SEQUENCE</scope>
    <source>
        <tissue evidence="1">Shoot tissue taken approximately 20 cm above the soil surface</tissue>
    </source>
</reference>
<sequence>MVQWSDSDKWRTVLWSAHMLSCLTYSKVLLV</sequence>
<evidence type="ECO:0000313" key="1">
    <source>
        <dbReference type="EMBL" id="JAD50844.1"/>
    </source>
</evidence>
<reference evidence="1" key="2">
    <citation type="journal article" date="2015" name="Data Brief">
        <title>Shoot transcriptome of the giant reed, Arundo donax.</title>
        <authorList>
            <person name="Barrero R.A."/>
            <person name="Guerrero F.D."/>
            <person name="Moolhuijzen P."/>
            <person name="Goolsby J.A."/>
            <person name="Tidwell J."/>
            <person name="Bellgard S.E."/>
            <person name="Bellgard M.I."/>
        </authorList>
    </citation>
    <scope>NUCLEOTIDE SEQUENCE</scope>
    <source>
        <tissue evidence="1">Shoot tissue taken approximately 20 cm above the soil surface</tissue>
    </source>
</reference>
<accession>A0A0A9AGN3</accession>
<dbReference type="AlphaFoldDB" id="A0A0A9AGN3"/>
<dbReference type="EMBL" id="GBRH01247051">
    <property type="protein sequence ID" value="JAD50844.1"/>
    <property type="molecule type" value="Transcribed_RNA"/>
</dbReference>
<organism evidence="1">
    <name type="scientific">Arundo donax</name>
    <name type="common">Giant reed</name>
    <name type="synonym">Donax arundinaceus</name>
    <dbReference type="NCBI Taxonomy" id="35708"/>
    <lineage>
        <taxon>Eukaryota</taxon>
        <taxon>Viridiplantae</taxon>
        <taxon>Streptophyta</taxon>
        <taxon>Embryophyta</taxon>
        <taxon>Tracheophyta</taxon>
        <taxon>Spermatophyta</taxon>
        <taxon>Magnoliopsida</taxon>
        <taxon>Liliopsida</taxon>
        <taxon>Poales</taxon>
        <taxon>Poaceae</taxon>
        <taxon>PACMAD clade</taxon>
        <taxon>Arundinoideae</taxon>
        <taxon>Arundineae</taxon>
        <taxon>Arundo</taxon>
    </lineage>
</organism>
<name>A0A0A9AGN3_ARUDO</name>
<protein>
    <submittedName>
        <fullName evidence="1">Uncharacterized protein</fullName>
    </submittedName>
</protein>